<dbReference type="InterPro" id="IPR008907">
    <property type="entry name" value="TPP/p25"/>
</dbReference>
<dbReference type="CTD" id="20247850"/>
<name>V4BKB5_LOTGI</name>
<reference evidence="2 3" key="1">
    <citation type="journal article" date="2013" name="Nature">
        <title>Insights into bilaterian evolution from three spiralian genomes.</title>
        <authorList>
            <person name="Simakov O."/>
            <person name="Marletaz F."/>
            <person name="Cho S.J."/>
            <person name="Edsinger-Gonzales E."/>
            <person name="Havlak P."/>
            <person name="Hellsten U."/>
            <person name="Kuo D.H."/>
            <person name="Larsson T."/>
            <person name="Lv J."/>
            <person name="Arendt D."/>
            <person name="Savage R."/>
            <person name="Osoegawa K."/>
            <person name="de Jong P."/>
            <person name="Grimwood J."/>
            <person name="Chapman J.A."/>
            <person name="Shapiro H."/>
            <person name="Aerts A."/>
            <person name="Otillar R.P."/>
            <person name="Terry A.Y."/>
            <person name="Boore J.L."/>
            <person name="Grigoriev I.V."/>
            <person name="Lindberg D.R."/>
            <person name="Seaver E.C."/>
            <person name="Weisblat D.A."/>
            <person name="Putnam N.H."/>
            <person name="Rokhsar D.S."/>
        </authorList>
    </citation>
    <scope>NUCLEOTIDE SEQUENCE [LARGE SCALE GENOMIC DNA]</scope>
</reference>
<dbReference type="GeneID" id="20247850"/>
<dbReference type="EMBL" id="KB202619">
    <property type="protein sequence ID" value="ESO89019.1"/>
    <property type="molecule type" value="Genomic_DNA"/>
</dbReference>
<dbReference type="RefSeq" id="XP_009060065.1">
    <property type="nucleotide sequence ID" value="XM_009061817.1"/>
</dbReference>
<feature type="region of interest" description="Disordered" evidence="1">
    <location>
        <begin position="146"/>
        <end position="190"/>
    </location>
</feature>
<dbReference type="Proteomes" id="UP000030746">
    <property type="component" value="Unassembled WGS sequence"/>
</dbReference>
<keyword evidence="3" id="KW-1185">Reference proteome</keyword>
<dbReference type="GO" id="GO:0015631">
    <property type="term" value="F:tubulin binding"/>
    <property type="evidence" value="ECO:0007669"/>
    <property type="project" value="InterPro"/>
</dbReference>
<dbReference type="Pfam" id="PF05517">
    <property type="entry name" value="p25-alpha"/>
    <property type="match status" value="1"/>
</dbReference>
<sequence>MAASSSLSSEDMDNLAKYFERCNLESQAAGSKKLPEEKLKFATGKAVMKMVEPVMGAANARFCENSVIVKLSDRTTKKMSQETFKTTFIPELASYAVKNIEALKKKGTTQEEYQTKLLEGIKKELNKEKKVAKDAAVVNRLTDASGYTGSHKERFDADGKGKGGSGRKDEVVNTGYVGNYKNAGTYANKK</sequence>
<evidence type="ECO:0000256" key="1">
    <source>
        <dbReference type="SAM" id="MobiDB-lite"/>
    </source>
</evidence>
<gene>
    <name evidence="2" type="ORF">LOTGIDRAFT_228961</name>
</gene>
<protein>
    <recommendedName>
        <fullName evidence="4">Tubulin polymerization-promoting protein family member 3</fullName>
    </recommendedName>
</protein>
<dbReference type="HOGENOM" id="CLU_1429525_0_0_1"/>
<dbReference type="GO" id="GO:0001578">
    <property type="term" value="P:microtubule bundle formation"/>
    <property type="evidence" value="ECO:0007669"/>
    <property type="project" value="TreeGrafter"/>
</dbReference>
<dbReference type="OrthoDB" id="548799at2759"/>
<dbReference type="PANTHER" id="PTHR12932">
    <property type="entry name" value="P25 ALPHA-RELATED"/>
    <property type="match status" value="1"/>
</dbReference>
<dbReference type="PANTHER" id="PTHR12932:SF9">
    <property type="entry name" value="TUBULIN POLYMERIZATION-PROMOTING PROTEIN HOMOLOG"/>
    <property type="match status" value="1"/>
</dbReference>
<organism evidence="2 3">
    <name type="scientific">Lottia gigantea</name>
    <name type="common">Giant owl limpet</name>
    <dbReference type="NCBI Taxonomy" id="225164"/>
    <lineage>
        <taxon>Eukaryota</taxon>
        <taxon>Metazoa</taxon>
        <taxon>Spiralia</taxon>
        <taxon>Lophotrochozoa</taxon>
        <taxon>Mollusca</taxon>
        <taxon>Gastropoda</taxon>
        <taxon>Patellogastropoda</taxon>
        <taxon>Lottioidea</taxon>
        <taxon>Lottiidae</taxon>
        <taxon>Lottia</taxon>
    </lineage>
</organism>
<dbReference type="AlphaFoldDB" id="V4BKB5"/>
<proteinExistence type="predicted"/>
<accession>V4BKB5</accession>
<dbReference type="GO" id="GO:0005874">
    <property type="term" value="C:microtubule"/>
    <property type="evidence" value="ECO:0007669"/>
    <property type="project" value="TreeGrafter"/>
</dbReference>
<feature type="compositionally biased region" description="Basic and acidic residues" evidence="1">
    <location>
        <begin position="150"/>
        <end position="171"/>
    </location>
</feature>
<dbReference type="OMA" id="GMNKMLK"/>
<evidence type="ECO:0000313" key="2">
    <source>
        <dbReference type="EMBL" id="ESO89019.1"/>
    </source>
</evidence>
<dbReference type="GO" id="GO:0032273">
    <property type="term" value="P:positive regulation of protein polymerization"/>
    <property type="evidence" value="ECO:0007669"/>
    <property type="project" value="TreeGrafter"/>
</dbReference>
<dbReference type="GO" id="GO:0046785">
    <property type="term" value="P:microtubule polymerization"/>
    <property type="evidence" value="ECO:0007669"/>
    <property type="project" value="InterPro"/>
</dbReference>
<dbReference type="KEGG" id="lgi:LOTGIDRAFT_228961"/>
<evidence type="ECO:0000313" key="3">
    <source>
        <dbReference type="Proteomes" id="UP000030746"/>
    </source>
</evidence>
<evidence type="ECO:0008006" key="4">
    <source>
        <dbReference type="Google" id="ProtNLM"/>
    </source>
</evidence>